<dbReference type="InterPro" id="IPR030394">
    <property type="entry name" value="G_HFLX_dom"/>
</dbReference>
<comment type="caution">
    <text evidence="9">The sequence shown here is derived from an EMBL/GenBank/DDBJ whole genome shotgun (WGS) entry which is preliminary data.</text>
</comment>
<evidence type="ECO:0000256" key="5">
    <source>
        <dbReference type="HAMAP-Rule" id="MF_00900"/>
    </source>
</evidence>
<gene>
    <name evidence="5 9" type="primary">hflX</name>
    <name evidence="9" type="ORF">CO172_02540</name>
</gene>
<dbReference type="InterPro" id="IPR025121">
    <property type="entry name" value="GTPase_HflX_N"/>
</dbReference>
<dbReference type="HAMAP" id="MF_00900">
    <property type="entry name" value="GTPase_HflX"/>
    <property type="match status" value="1"/>
</dbReference>
<keyword evidence="3 7" id="KW-0460">Magnesium</keyword>
<dbReference type="Proteomes" id="UP000229749">
    <property type="component" value="Unassembled WGS sequence"/>
</dbReference>
<feature type="binding site" evidence="6">
    <location>
        <begin position="263"/>
        <end position="266"/>
    </location>
    <ligand>
        <name>GTP</name>
        <dbReference type="ChEBI" id="CHEBI:37565"/>
    </ligand>
</feature>
<comment type="cofactor">
    <cofactor evidence="7">
        <name>Mg(2+)</name>
        <dbReference type="ChEBI" id="CHEBI:18420"/>
    </cofactor>
</comment>
<reference evidence="10" key="1">
    <citation type="submission" date="2017-09" db="EMBL/GenBank/DDBJ databases">
        <title>Depth-based differentiation of microbial function through sediment-hosted aquifers and enrichment of novel symbionts in the deep terrestrial subsurface.</title>
        <authorList>
            <person name="Probst A.J."/>
            <person name="Ladd B."/>
            <person name="Jarett J.K."/>
            <person name="Geller-Mcgrath D.E."/>
            <person name="Sieber C.M.K."/>
            <person name="Emerson J.B."/>
            <person name="Anantharaman K."/>
            <person name="Thomas B.C."/>
            <person name="Malmstrom R."/>
            <person name="Stieglmeier M."/>
            <person name="Klingl A."/>
            <person name="Woyke T."/>
            <person name="Ryan C.M."/>
            <person name="Banfield J.F."/>
        </authorList>
    </citation>
    <scope>NUCLEOTIDE SEQUENCE [LARGE SCALE GENOMIC DNA]</scope>
</reference>
<evidence type="ECO:0000256" key="1">
    <source>
        <dbReference type="ARBA" id="ARBA00022723"/>
    </source>
</evidence>
<evidence type="ECO:0000313" key="9">
    <source>
        <dbReference type="EMBL" id="PJA47228.1"/>
    </source>
</evidence>
<dbReference type="PANTHER" id="PTHR10229:SF0">
    <property type="entry name" value="GTP-BINDING PROTEIN 6-RELATED"/>
    <property type="match status" value="1"/>
</dbReference>
<dbReference type="PROSITE" id="PS51705">
    <property type="entry name" value="G_HFLX"/>
    <property type="match status" value="1"/>
</dbReference>
<proteinExistence type="inferred from homology"/>
<dbReference type="Gene3D" id="6.10.250.2860">
    <property type="match status" value="1"/>
</dbReference>
<dbReference type="Pfam" id="PF13167">
    <property type="entry name" value="GTP-bdg_N"/>
    <property type="match status" value="1"/>
</dbReference>
<name>A0A2M7XH70_9BACT</name>
<comment type="function">
    <text evidence="5">GTPase that associates with the 50S ribosomal subunit and may have a role during protein synthesis or ribosome biogenesis.</text>
</comment>
<dbReference type="CDD" id="cd01878">
    <property type="entry name" value="HflX"/>
    <property type="match status" value="1"/>
</dbReference>
<dbReference type="InterPro" id="IPR042108">
    <property type="entry name" value="GTPase_HflX_N_sf"/>
</dbReference>
<feature type="domain" description="Hflx-type G" evidence="8">
    <location>
        <begin position="209"/>
        <end position="381"/>
    </location>
</feature>
<dbReference type="Pfam" id="PF16360">
    <property type="entry name" value="GTP-bdg_M"/>
    <property type="match status" value="1"/>
</dbReference>
<dbReference type="GO" id="GO:0005737">
    <property type="term" value="C:cytoplasm"/>
    <property type="evidence" value="ECO:0007669"/>
    <property type="project" value="UniProtKB-SubCell"/>
</dbReference>
<dbReference type="PRINTS" id="PR00326">
    <property type="entry name" value="GTP1OBG"/>
</dbReference>
<dbReference type="InterPro" id="IPR016496">
    <property type="entry name" value="GTPase_HflX"/>
</dbReference>
<evidence type="ECO:0000256" key="6">
    <source>
        <dbReference type="PIRSR" id="PIRSR006809-1"/>
    </source>
</evidence>
<evidence type="ECO:0000313" key="10">
    <source>
        <dbReference type="Proteomes" id="UP000229749"/>
    </source>
</evidence>
<comment type="similarity">
    <text evidence="5">Belongs to the TRAFAC class OBG-HflX-like GTPase superfamily. HflX GTPase family.</text>
</comment>
<dbReference type="GO" id="GO:0043022">
    <property type="term" value="F:ribosome binding"/>
    <property type="evidence" value="ECO:0007669"/>
    <property type="project" value="TreeGrafter"/>
</dbReference>
<dbReference type="PANTHER" id="PTHR10229">
    <property type="entry name" value="GTP-BINDING PROTEIN HFLX"/>
    <property type="match status" value="1"/>
</dbReference>
<dbReference type="SUPFAM" id="SSF52540">
    <property type="entry name" value="P-loop containing nucleoside triphosphate hydrolases"/>
    <property type="match status" value="1"/>
</dbReference>
<dbReference type="Pfam" id="PF01926">
    <property type="entry name" value="MMR_HSR1"/>
    <property type="match status" value="1"/>
</dbReference>
<dbReference type="PIRSF" id="PIRSF006809">
    <property type="entry name" value="GTP-binding_hflX_prd"/>
    <property type="match status" value="1"/>
</dbReference>
<comment type="subunit">
    <text evidence="5">Monomer. Associates with the 50S ribosomal subunit.</text>
</comment>
<dbReference type="InterPro" id="IPR027417">
    <property type="entry name" value="P-loop_NTPase"/>
</dbReference>
<keyword evidence="1 7" id="KW-0479">Metal-binding</keyword>
<dbReference type="GO" id="GO:0003924">
    <property type="term" value="F:GTPase activity"/>
    <property type="evidence" value="ECO:0007669"/>
    <property type="project" value="UniProtKB-UniRule"/>
</dbReference>
<accession>A0A2M7XH70</accession>
<keyword evidence="5" id="KW-0963">Cytoplasm</keyword>
<dbReference type="GO" id="GO:0005525">
    <property type="term" value="F:GTP binding"/>
    <property type="evidence" value="ECO:0007669"/>
    <property type="project" value="UniProtKB-UniRule"/>
</dbReference>
<dbReference type="Gene3D" id="3.40.50.300">
    <property type="entry name" value="P-loop containing nucleotide triphosphate hydrolases"/>
    <property type="match status" value="1"/>
</dbReference>
<evidence type="ECO:0000256" key="3">
    <source>
        <dbReference type="ARBA" id="ARBA00022842"/>
    </source>
</evidence>
<evidence type="ECO:0000256" key="4">
    <source>
        <dbReference type="ARBA" id="ARBA00023134"/>
    </source>
</evidence>
<feature type="binding site" evidence="7">
    <location>
        <position position="242"/>
    </location>
    <ligand>
        <name>Mg(2+)</name>
        <dbReference type="ChEBI" id="CHEBI:18420"/>
    </ligand>
</feature>
<evidence type="ECO:0000256" key="2">
    <source>
        <dbReference type="ARBA" id="ARBA00022741"/>
    </source>
</evidence>
<dbReference type="EMBL" id="PFWS01000039">
    <property type="protein sequence ID" value="PJA47228.1"/>
    <property type="molecule type" value="Genomic_DNA"/>
</dbReference>
<feature type="binding site" evidence="6">
    <location>
        <begin position="329"/>
        <end position="332"/>
    </location>
    <ligand>
        <name>GTP</name>
        <dbReference type="ChEBI" id="CHEBI:37565"/>
    </ligand>
</feature>
<dbReference type="InterPro" id="IPR006073">
    <property type="entry name" value="GTP-bd"/>
</dbReference>
<dbReference type="NCBIfam" id="TIGR03156">
    <property type="entry name" value="GTP_HflX"/>
    <property type="match status" value="1"/>
</dbReference>
<evidence type="ECO:0000259" key="8">
    <source>
        <dbReference type="PROSITE" id="PS51705"/>
    </source>
</evidence>
<keyword evidence="2 5" id="KW-0547">Nucleotide-binding</keyword>
<dbReference type="AlphaFoldDB" id="A0A2M7XH70"/>
<evidence type="ECO:0000256" key="7">
    <source>
        <dbReference type="PIRSR" id="PIRSR006809-2"/>
    </source>
</evidence>
<dbReference type="Gene3D" id="3.40.50.11060">
    <property type="entry name" value="GTPase HflX, N-terminal domain"/>
    <property type="match status" value="1"/>
</dbReference>
<dbReference type="InterPro" id="IPR032305">
    <property type="entry name" value="GTP-bd_M"/>
</dbReference>
<feature type="binding site" evidence="6">
    <location>
        <begin position="360"/>
        <end position="362"/>
    </location>
    <ligand>
        <name>GTP</name>
        <dbReference type="ChEBI" id="CHEBI:37565"/>
    </ligand>
</feature>
<comment type="subcellular location">
    <subcellularLocation>
        <location evidence="5">Cytoplasm</location>
    </subcellularLocation>
    <text evidence="5">May associate with membranes.</text>
</comment>
<feature type="binding site" evidence="6">
    <location>
        <begin position="240"/>
        <end position="244"/>
    </location>
    <ligand>
        <name>GTP</name>
        <dbReference type="ChEBI" id="CHEBI:37565"/>
    </ligand>
</feature>
<feature type="binding site" evidence="7">
    <location>
        <position position="222"/>
    </location>
    <ligand>
        <name>Mg(2+)</name>
        <dbReference type="ChEBI" id="CHEBI:18420"/>
    </ligand>
</feature>
<sequence>MENGSNMNKPLRKTKAILIDIIHPRITKQQSLDRLEELEDLVETYGGIVVVKTHQRRFRPHTKTFIGPGKVQDILREGQELGVTLVIVNNILKSRQIYELQEILRGAKIDVWDRVDLILKIFAKHARTTEARLEIELASIRHMGPRIFGMGMELSRQAGGIGTVGIGEQNTQIMKRHLQTQELKIKEKLTRYTNVRANHRLHRKRQQFKTVSLVGYTNAGKTSLLNALTGSQEYVANKLFATLDTRVSQLFLANTQKKVLLSDTIGFIQNLPPELIHAFESTLSEAMDSDLLLHVIDSQDTKWIPKIEVVEKILEQLGLDLKPRILVFNKIDGLGKKDLKNFQKVSIKKDDHDWPKVFVSATHGNGLEALKEMIEQTLFPQ</sequence>
<protein>
    <recommendedName>
        <fullName evidence="5">GTPase HflX</fullName>
    </recommendedName>
    <alternativeName>
        <fullName evidence="5">GTP-binding protein HflX</fullName>
    </alternativeName>
</protein>
<dbReference type="GO" id="GO:0046872">
    <property type="term" value="F:metal ion binding"/>
    <property type="evidence" value="ECO:0007669"/>
    <property type="project" value="UniProtKB-KW"/>
</dbReference>
<organism evidence="9 10">
    <name type="scientific">Candidatus Uhrbacteria bacterium CG_4_9_14_3_um_filter_36_7</name>
    <dbReference type="NCBI Taxonomy" id="1975033"/>
    <lineage>
        <taxon>Bacteria</taxon>
        <taxon>Candidatus Uhriibacteriota</taxon>
    </lineage>
</organism>
<keyword evidence="4 5" id="KW-0342">GTP-binding</keyword>
<feature type="binding site" evidence="6">
    <location>
        <begin position="215"/>
        <end position="222"/>
    </location>
    <ligand>
        <name>GTP</name>
        <dbReference type="ChEBI" id="CHEBI:37565"/>
    </ligand>
</feature>